<keyword evidence="2" id="KW-1133">Transmembrane helix</keyword>
<keyword evidence="2" id="KW-0472">Membrane</keyword>
<dbReference type="AlphaFoldDB" id="A0A2N6QPX4"/>
<feature type="transmembrane region" description="Helical" evidence="2">
    <location>
        <begin position="29"/>
        <end position="54"/>
    </location>
</feature>
<accession>A0A2N6QPX4</accession>
<evidence type="ECO:0000313" key="4">
    <source>
        <dbReference type="Proteomes" id="UP000235564"/>
    </source>
</evidence>
<name>A0A2N6QPX4_9BACT</name>
<keyword evidence="2" id="KW-0812">Transmembrane</keyword>
<feature type="region of interest" description="Disordered" evidence="1">
    <location>
        <begin position="67"/>
        <end position="86"/>
    </location>
</feature>
<proteinExistence type="predicted"/>
<gene>
    <name evidence="3" type="ORF">CJ231_07830</name>
</gene>
<dbReference type="InterPro" id="IPR032272">
    <property type="entry name" value="DUF4834"/>
</dbReference>
<sequence>MLLPHILGIVCYRQDKNHQDESRQRTETMIFKIIFIIFLIGLLVVGFSAAKFISIFREGAKLFREQAKGSAQQRQHHRNTTQTVVDHRDADEINKKIFKKDEGEYVEFEEEPVETKNKN</sequence>
<dbReference type="EMBL" id="PNGJ01000006">
    <property type="protein sequence ID" value="PMC23808.1"/>
    <property type="molecule type" value="Genomic_DNA"/>
</dbReference>
<protein>
    <submittedName>
        <fullName evidence="3">DUF4834 domain-containing protein</fullName>
    </submittedName>
</protein>
<evidence type="ECO:0000313" key="3">
    <source>
        <dbReference type="EMBL" id="PMC23808.1"/>
    </source>
</evidence>
<evidence type="ECO:0000256" key="2">
    <source>
        <dbReference type="SAM" id="Phobius"/>
    </source>
</evidence>
<organism evidence="3 4">
    <name type="scientific">Hoylesella buccalis</name>
    <dbReference type="NCBI Taxonomy" id="28127"/>
    <lineage>
        <taxon>Bacteria</taxon>
        <taxon>Pseudomonadati</taxon>
        <taxon>Bacteroidota</taxon>
        <taxon>Bacteroidia</taxon>
        <taxon>Bacteroidales</taxon>
        <taxon>Prevotellaceae</taxon>
        <taxon>Hoylesella</taxon>
    </lineage>
</organism>
<evidence type="ECO:0000256" key="1">
    <source>
        <dbReference type="SAM" id="MobiDB-lite"/>
    </source>
</evidence>
<dbReference type="Proteomes" id="UP000235564">
    <property type="component" value="Unassembled WGS sequence"/>
</dbReference>
<reference evidence="3 4" key="1">
    <citation type="submission" date="2017-09" db="EMBL/GenBank/DDBJ databases">
        <title>Bacterial strain isolated from the female urinary microbiota.</title>
        <authorList>
            <person name="Thomas-White K."/>
            <person name="Kumar N."/>
            <person name="Forster S."/>
            <person name="Putonti C."/>
            <person name="Lawley T."/>
            <person name="Wolfe A.J."/>
        </authorList>
    </citation>
    <scope>NUCLEOTIDE SEQUENCE [LARGE SCALE GENOMIC DNA]</scope>
    <source>
        <strain evidence="3 4">UMB0536</strain>
    </source>
</reference>
<comment type="caution">
    <text evidence="3">The sequence shown here is derived from an EMBL/GenBank/DDBJ whole genome shotgun (WGS) entry which is preliminary data.</text>
</comment>
<dbReference type="Pfam" id="PF16118">
    <property type="entry name" value="DUF4834"/>
    <property type="match status" value="1"/>
</dbReference>